<gene>
    <name evidence="3" type="ORF">PYCCODRAFT_1438482</name>
</gene>
<dbReference type="Proteomes" id="UP000193067">
    <property type="component" value="Unassembled WGS sequence"/>
</dbReference>
<keyword evidence="2" id="KW-1133">Transmembrane helix</keyword>
<keyword evidence="2" id="KW-0472">Membrane</keyword>
<evidence type="ECO:0000256" key="2">
    <source>
        <dbReference type="SAM" id="Phobius"/>
    </source>
</evidence>
<keyword evidence="2" id="KW-0812">Transmembrane</keyword>
<dbReference type="OrthoDB" id="3265172at2759"/>
<feature type="compositionally biased region" description="Polar residues" evidence="1">
    <location>
        <begin position="9"/>
        <end position="28"/>
    </location>
</feature>
<accession>A0A1Y2IHA1</accession>
<dbReference type="AlphaFoldDB" id="A0A1Y2IHA1"/>
<feature type="region of interest" description="Disordered" evidence="1">
    <location>
        <begin position="1"/>
        <end position="64"/>
    </location>
</feature>
<evidence type="ECO:0000256" key="1">
    <source>
        <dbReference type="SAM" id="MobiDB-lite"/>
    </source>
</evidence>
<dbReference type="EMBL" id="KZ084129">
    <property type="protein sequence ID" value="OSC99291.1"/>
    <property type="molecule type" value="Genomic_DNA"/>
</dbReference>
<name>A0A1Y2IHA1_TRAC3</name>
<reference evidence="3 4" key="1">
    <citation type="journal article" date="2015" name="Biotechnol. Biofuels">
        <title>Enhanced degradation of softwood versus hardwood by the white-rot fungus Pycnoporus coccineus.</title>
        <authorList>
            <person name="Couturier M."/>
            <person name="Navarro D."/>
            <person name="Chevret D."/>
            <person name="Henrissat B."/>
            <person name="Piumi F."/>
            <person name="Ruiz-Duenas F.J."/>
            <person name="Martinez A.T."/>
            <person name="Grigoriev I.V."/>
            <person name="Riley R."/>
            <person name="Lipzen A."/>
            <person name="Berrin J.G."/>
            <person name="Master E.R."/>
            <person name="Rosso M.N."/>
        </authorList>
    </citation>
    <scope>NUCLEOTIDE SEQUENCE [LARGE SCALE GENOMIC DNA]</scope>
    <source>
        <strain evidence="3 4">BRFM310</strain>
    </source>
</reference>
<feature type="transmembrane region" description="Helical" evidence="2">
    <location>
        <begin position="219"/>
        <end position="239"/>
    </location>
</feature>
<feature type="transmembrane region" description="Helical" evidence="2">
    <location>
        <begin position="161"/>
        <end position="182"/>
    </location>
</feature>
<evidence type="ECO:0000313" key="4">
    <source>
        <dbReference type="Proteomes" id="UP000193067"/>
    </source>
</evidence>
<sequence length="246" mass="27530">MAYARGLANRNTQASGALSVDQPNSTSDAHPAPSPRSKQTVLPPERRTQTSQADTEPALWSYPYPPDAEPYYGQHRPQSPSFYNTLVRQCIDRPVHAIQRTVTAFEHRWAMRAVRAEALLDAHTKHREELSTFSASMEERRARDLAALNERFSQELAKHRLMIWIVLGFVAFMVMAVLYLILRTCSPISSPSRSGWGSTHFTIPILSPFASVIEHETSAVNVPLVAVLLAAAGICAFLWSRCGFRR</sequence>
<proteinExistence type="predicted"/>
<protein>
    <submittedName>
        <fullName evidence="3">Uncharacterized protein</fullName>
    </submittedName>
</protein>
<keyword evidence="4" id="KW-1185">Reference proteome</keyword>
<organism evidence="3 4">
    <name type="scientific">Trametes coccinea (strain BRFM310)</name>
    <name type="common">Pycnoporus coccineus</name>
    <dbReference type="NCBI Taxonomy" id="1353009"/>
    <lineage>
        <taxon>Eukaryota</taxon>
        <taxon>Fungi</taxon>
        <taxon>Dikarya</taxon>
        <taxon>Basidiomycota</taxon>
        <taxon>Agaricomycotina</taxon>
        <taxon>Agaricomycetes</taxon>
        <taxon>Polyporales</taxon>
        <taxon>Polyporaceae</taxon>
        <taxon>Trametes</taxon>
    </lineage>
</organism>
<evidence type="ECO:0000313" key="3">
    <source>
        <dbReference type="EMBL" id="OSC99291.1"/>
    </source>
</evidence>